<feature type="region of interest" description="Disordered" evidence="1">
    <location>
        <begin position="1"/>
        <end position="37"/>
    </location>
</feature>
<evidence type="ECO:0000313" key="3">
    <source>
        <dbReference type="Proteomes" id="UP001189429"/>
    </source>
</evidence>
<comment type="caution">
    <text evidence="2">The sequence shown here is derived from an EMBL/GenBank/DDBJ whole genome shotgun (WGS) entry which is preliminary data.</text>
</comment>
<feature type="compositionally biased region" description="Polar residues" evidence="1">
    <location>
        <begin position="1"/>
        <end position="15"/>
    </location>
</feature>
<accession>A0ABN9V524</accession>
<name>A0ABN9V524_9DINO</name>
<evidence type="ECO:0000313" key="2">
    <source>
        <dbReference type="EMBL" id="CAK0866961.1"/>
    </source>
</evidence>
<protein>
    <submittedName>
        <fullName evidence="2">Uncharacterized protein</fullName>
    </submittedName>
</protein>
<organism evidence="2 3">
    <name type="scientific">Prorocentrum cordatum</name>
    <dbReference type="NCBI Taxonomy" id="2364126"/>
    <lineage>
        <taxon>Eukaryota</taxon>
        <taxon>Sar</taxon>
        <taxon>Alveolata</taxon>
        <taxon>Dinophyceae</taxon>
        <taxon>Prorocentrales</taxon>
        <taxon>Prorocentraceae</taxon>
        <taxon>Prorocentrum</taxon>
    </lineage>
</organism>
<dbReference type="EMBL" id="CAUYUJ010016593">
    <property type="protein sequence ID" value="CAK0866961.1"/>
    <property type="molecule type" value="Genomic_DNA"/>
</dbReference>
<gene>
    <name evidence="2" type="ORF">PCOR1329_LOCUS54001</name>
</gene>
<evidence type="ECO:0000256" key="1">
    <source>
        <dbReference type="SAM" id="MobiDB-lite"/>
    </source>
</evidence>
<keyword evidence="3" id="KW-1185">Reference proteome</keyword>
<dbReference type="Proteomes" id="UP001189429">
    <property type="component" value="Unassembled WGS sequence"/>
</dbReference>
<proteinExistence type="predicted"/>
<reference evidence="2" key="1">
    <citation type="submission" date="2023-10" db="EMBL/GenBank/DDBJ databases">
        <authorList>
            <person name="Chen Y."/>
            <person name="Shah S."/>
            <person name="Dougan E. K."/>
            <person name="Thang M."/>
            <person name="Chan C."/>
        </authorList>
    </citation>
    <scope>NUCLEOTIDE SEQUENCE [LARGE SCALE GENOMIC DNA]</scope>
</reference>
<sequence>MPSSDSYATTSSTHTARPLQRATRAVSAPWQEAKPRSERADAICFVAGLGSTKSPFHGTGAKVMEVKASHLLEEASLVRLGIPTIIRVALQHSMLALLKKTTLQRPLSQELGRQVQTTMICYPTSQDGWE</sequence>